<accession>A0A7S2HCW7</accession>
<dbReference type="EMBL" id="HBGV01007822">
    <property type="protein sequence ID" value="CAD9486904.1"/>
    <property type="molecule type" value="Transcribed_RNA"/>
</dbReference>
<organism evidence="1">
    <name type="scientific">Helicotheca tamesis</name>
    <dbReference type="NCBI Taxonomy" id="374047"/>
    <lineage>
        <taxon>Eukaryota</taxon>
        <taxon>Sar</taxon>
        <taxon>Stramenopiles</taxon>
        <taxon>Ochrophyta</taxon>
        <taxon>Bacillariophyta</taxon>
        <taxon>Mediophyceae</taxon>
        <taxon>Lithodesmiophycidae</taxon>
        <taxon>Lithodesmiales</taxon>
        <taxon>Lithodesmiaceae</taxon>
        <taxon>Helicotheca</taxon>
    </lineage>
</organism>
<evidence type="ECO:0000313" key="1">
    <source>
        <dbReference type="EMBL" id="CAD9486904.1"/>
    </source>
</evidence>
<sequence length="196" mass="22978">MSMTLVMSQSSPGNIHRNCGHSRRRASLFLPFIKRLVALIFCWKLILLGEPINDDRSNDTIVFRGVVVANANMIRQELPKRQNHDINHNHYKVEPIYNLKFHPYDFSFNLTTTTIDEKRMSSEVHVWFLVPYLEEEKEEEKGAGTKQNKNDSHNQHLKEVEEKIHHNDEIMQIIDSLKPVIMAITNQNAEQQEFRT</sequence>
<reference evidence="1" key="1">
    <citation type="submission" date="2021-01" db="EMBL/GenBank/DDBJ databases">
        <authorList>
            <person name="Corre E."/>
            <person name="Pelletier E."/>
            <person name="Niang G."/>
            <person name="Scheremetjew M."/>
            <person name="Finn R."/>
            <person name="Kale V."/>
            <person name="Holt S."/>
            <person name="Cochrane G."/>
            <person name="Meng A."/>
            <person name="Brown T."/>
            <person name="Cohen L."/>
        </authorList>
    </citation>
    <scope>NUCLEOTIDE SEQUENCE</scope>
    <source>
        <strain evidence="1">CCMP826</strain>
    </source>
</reference>
<protein>
    <submittedName>
        <fullName evidence="1">Uncharacterized protein</fullName>
    </submittedName>
</protein>
<proteinExistence type="predicted"/>
<dbReference type="AlphaFoldDB" id="A0A7S2HCW7"/>
<name>A0A7S2HCW7_9STRA</name>
<gene>
    <name evidence="1" type="ORF">HTAM1171_LOCUS4799</name>
</gene>